<reference evidence="1" key="1">
    <citation type="journal article" date="2007" name="PLoS Biol.">
        <title>Rate of evolution in brain-expressed genes in humans and other primates.</title>
        <authorList>
            <person name="Wang H.-Y."/>
            <person name="Chien H.-C."/>
            <person name="Osada N."/>
            <person name="Hashimoto K."/>
            <person name="Sugano S."/>
            <person name="Gojobori T."/>
            <person name="Chou C.-K."/>
            <person name="Tsai S.-F."/>
            <person name="Wu C.-I."/>
            <person name="Shen C.-K.J."/>
        </authorList>
    </citation>
    <scope>NUCLEOTIDE SEQUENCE</scope>
</reference>
<protein>
    <submittedName>
        <fullName evidence="1">Macaca fascicularis brain cDNA clone: QorA-13973, similar to human hypothetical protein DKFZp564D172 (DKFZP564D172), mRNA, RefSeq: NM_032042.3</fullName>
    </submittedName>
</protein>
<accession>I7GA26</accession>
<organism evidence="1">
    <name type="scientific">Macaca fascicularis</name>
    <name type="common">Crab-eating macaque</name>
    <name type="synonym">Cynomolgus monkey</name>
    <dbReference type="NCBI Taxonomy" id="9541"/>
    <lineage>
        <taxon>Eukaryota</taxon>
        <taxon>Metazoa</taxon>
        <taxon>Chordata</taxon>
        <taxon>Craniata</taxon>
        <taxon>Vertebrata</taxon>
        <taxon>Euteleostomi</taxon>
        <taxon>Mammalia</taxon>
        <taxon>Eutheria</taxon>
        <taxon>Euarchontoglires</taxon>
        <taxon>Primates</taxon>
        <taxon>Haplorrhini</taxon>
        <taxon>Catarrhini</taxon>
        <taxon>Cercopithecidae</taxon>
        <taxon>Cercopithecinae</taxon>
        <taxon>Macaca</taxon>
    </lineage>
</organism>
<proteinExistence type="evidence at transcript level"/>
<evidence type="ECO:0000313" key="1">
    <source>
        <dbReference type="EMBL" id="BAE88355.1"/>
    </source>
</evidence>
<dbReference type="AlphaFoldDB" id="I7GA26"/>
<name>I7GA26_MACFA</name>
<dbReference type="EMBL" id="AB171292">
    <property type="protein sequence ID" value="BAE88355.1"/>
    <property type="molecule type" value="mRNA"/>
</dbReference>
<sequence>MKPLVKCYISHHRESKIDKCISSSVLMPVSVLSAACVKLNVDFI</sequence>